<dbReference type="PIRSF" id="PIRSF006232">
    <property type="entry name" value="Pirin"/>
    <property type="match status" value="1"/>
</dbReference>
<dbReference type="EMBL" id="JALJXV010000009">
    <property type="protein sequence ID" value="MCP1676459.1"/>
    <property type="molecule type" value="Genomic_DNA"/>
</dbReference>
<dbReference type="CDD" id="cd02909">
    <property type="entry name" value="cupin_pirin_N"/>
    <property type="match status" value="1"/>
</dbReference>
<dbReference type="AlphaFoldDB" id="A0AAE3KD52"/>
<protein>
    <submittedName>
        <fullName evidence="7">Redox-sensitive bicupin YhaK (Pirin superfamily)</fullName>
    </submittedName>
</protein>
<dbReference type="GO" id="GO:0046872">
    <property type="term" value="F:metal ion binding"/>
    <property type="evidence" value="ECO:0007669"/>
    <property type="project" value="UniProtKB-KW"/>
</dbReference>
<dbReference type="Pfam" id="PF05726">
    <property type="entry name" value="Pirin_C"/>
    <property type="match status" value="1"/>
</dbReference>
<evidence type="ECO:0000313" key="8">
    <source>
        <dbReference type="Proteomes" id="UP001205843"/>
    </source>
</evidence>
<proteinExistence type="inferred from homology"/>
<dbReference type="PANTHER" id="PTHR13903:SF8">
    <property type="entry name" value="PIRIN"/>
    <property type="match status" value="1"/>
</dbReference>
<dbReference type="InterPro" id="IPR011051">
    <property type="entry name" value="RmlC_Cupin_sf"/>
</dbReference>
<dbReference type="InterPro" id="IPR014710">
    <property type="entry name" value="RmlC-like_jellyroll"/>
</dbReference>
<keyword evidence="8" id="KW-1185">Reference proteome</keyword>
<feature type="domain" description="Pirin C-terminal" evidence="6">
    <location>
        <begin position="192"/>
        <end position="289"/>
    </location>
</feature>
<evidence type="ECO:0000256" key="3">
    <source>
        <dbReference type="RuleBase" id="RU003457"/>
    </source>
</evidence>
<gene>
    <name evidence="7" type="ORF">J2T57_003620</name>
</gene>
<dbReference type="Gene3D" id="2.60.120.10">
    <property type="entry name" value="Jelly Rolls"/>
    <property type="match status" value="2"/>
</dbReference>
<dbReference type="Proteomes" id="UP001205843">
    <property type="component" value="Unassembled WGS sequence"/>
</dbReference>
<keyword evidence="2" id="KW-0479">Metal-binding</keyword>
<comment type="cofactor">
    <cofactor evidence="2">
        <name>Fe cation</name>
        <dbReference type="ChEBI" id="CHEBI:24875"/>
    </cofactor>
    <text evidence="2">Binds 1 Fe cation per subunit.</text>
</comment>
<feature type="domain" description="Pirin N-terminal" evidence="5">
    <location>
        <begin position="34"/>
        <end position="139"/>
    </location>
</feature>
<feature type="binding site" evidence="2">
    <location>
        <position position="73"/>
    </location>
    <ligand>
        <name>Fe cation</name>
        <dbReference type="ChEBI" id="CHEBI:24875"/>
    </ligand>
</feature>
<dbReference type="InterPro" id="IPR003829">
    <property type="entry name" value="Pirin_N_dom"/>
</dbReference>
<evidence type="ECO:0000259" key="6">
    <source>
        <dbReference type="Pfam" id="PF05726"/>
    </source>
</evidence>
<dbReference type="InterPro" id="IPR008778">
    <property type="entry name" value="Pirin_C_dom"/>
</dbReference>
<organism evidence="7 8">
    <name type="scientific">Natronocella acetinitrilica</name>
    <dbReference type="NCBI Taxonomy" id="414046"/>
    <lineage>
        <taxon>Bacteria</taxon>
        <taxon>Pseudomonadati</taxon>
        <taxon>Pseudomonadota</taxon>
        <taxon>Gammaproteobacteria</taxon>
        <taxon>Chromatiales</taxon>
        <taxon>Ectothiorhodospiraceae</taxon>
        <taxon>Natronocella</taxon>
    </lineage>
</organism>
<evidence type="ECO:0000259" key="5">
    <source>
        <dbReference type="Pfam" id="PF02678"/>
    </source>
</evidence>
<evidence type="ECO:0000256" key="4">
    <source>
        <dbReference type="SAM" id="MobiDB-lite"/>
    </source>
</evidence>
<comment type="caution">
    <text evidence="7">The sequence shown here is derived from an EMBL/GenBank/DDBJ whole genome shotgun (WGS) entry which is preliminary data.</text>
</comment>
<dbReference type="InterPro" id="IPR012093">
    <property type="entry name" value="Pirin"/>
</dbReference>
<dbReference type="SUPFAM" id="SSF51182">
    <property type="entry name" value="RmlC-like cupins"/>
    <property type="match status" value="1"/>
</dbReference>
<reference evidence="7" key="1">
    <citation type="submission" date="2022-03" db="EMBL/GenBank/DDBJ databases">
        <title>Genomic Encyclopedia of Type Strains, Phase III (KMG-III): the genomes of soil and plant-associated and newly described type strains.</title>
        <authorList>
            <person name="Whitman W."/>
        </authorList>
    </citation>
    <scope>NUCLEOTIDE SEQUENCE</scope>
    <source>
        <strain evidence="7">ANL 6-2</strain>
    </source>
</reference>
<keyword evidence="2" id="KW-0408">Iron</keyword>
<accession>A0AAE3KD52</accession>
<dbReference type="Pfam" id="PF02678">
    <property type="entry name" value="Pirin"/>
    <property type="match status" value="1"/>
</dbReference>
<dbReference type="CDD" id="cd02247">
    <property type="entry name" value="cupin_pirin_C"/>
    <property type="match status" value="1"/>
</dbReference>
<name>A0AAE3KD52_9GAMM</name>
<feature type="binding site" evidence="2">
    <location>
        <position position="117"/>
    </location>
    <ligand>
        <name>Fe cation</name>
        <dbReference type="ChEBI" id="CHEBI:24875"/>
    </ligand>
</feature>
<dbReference type="RefSeq" id="WP_253482651.1">
    <property type="nucleotide sequence ID" value="NZ_JALJXV010000009.1"/>
</dbReference>
<feature type="binding site" evidence="2">
    <location>
        <position position="119"/>
    </location>
    <ligand>
        <name>Fe cation</name>
        <dbReference type="ChEBI" id="CHEBI:24875"/>
    </ligand>
</feature>
<comment type="similarity">
    <text evidence="1 3">Belongs to the pirin family.</text>
</comment>
<evidence type="ECO:0000256" key="2">
    <source>
        <dbReference type="PIRSR" id="PIRSR006232-1"/>
    </source>
</evidence>
<feature type="binding site" evidence="2">
    <location>
        <position position="75"/>
    </location>
    <ligand>
        <name>Fe cation</name>
        <dbReference type="ChEBI" id="CHEBI:24875"/>
    </ligand>
</feature>
<dbReference type="PANTHER" id="PTHR13903">
    <property type="entry name" value="PIRIN-RELATED"/>
    <property type="match status" value="1"/>
</dbReference>
<sequence length="323" mass="36005">MSWNPTLEPQCPEAGSLDSIETLIIPRARDIGGFEVRRALPAPKRQMVGPFIFFDQAGPAEFVTGQGIDVRPHPHIGLGTVTYLYRGEFQHRDSLGSNQIILPGAVNWMVAGRGVTHSERTSEATRQAPHSLFGIQTWVALPDHAEDVEPSFEHHARETLPELEHDGVHLRLILGSAYGEKAPVKMFSEMFYADVTMQPDALLPMPDDHEDRGLYVTEGSVVIAGQSFEAGRMLVFRPGDRMTVKAGPEGARLMILGGETMPGPRYIWWNFVASSPERIEQAKDEWRTADWENGRFTLPPDDRDEFITMPEDPPNARPRNAGS</sequence>
<evidence type="ECO:0000313" key="7">
    <source>
        <dbReference type="EMBL" id="MCP1676459.1"/>
    </source>
</evidence>
<evidence type="ECO:0000256" key="1">
    <source>
        <dbReference type="ARBA" id="ARBA00008416"/>
    </source>
</evidence>
<feature type="region of interest" description="Disordered" evidence="4">
    <location>
        <begin position="292"/>
        <end position="323"/>
    </location>
</feature>